<evidence type="ECO:0000256" key="2">
    <source>
        <dbReference type="ARBA" id="ARBA00007190"/>
    </source>
</evidence>
<gene>
    <name evidence="6" type="ORF">LIER_03556</name>
</gene>
<dbReference type="PRINTS" id="PR00160">
    <property type="entry name" value="GLUTAREDOXIN"/>
</dbReference>
<evidence type="ECO:0000256" key="3">
    <source>
        <dbReference type="ARBA" id="ARBA00022982"/>
    </source>
</evidence>
<protein>
    <submittedName>
        <fullName evidence="6">Oxidoreductase</fullName>
    </submittedName>
</protein>
<name>A0AAV3NV97_LITER</name>
<comment type="similarity">
    <text evidence="2">Belongs to the glutaredoxin family. CPYC subfamily.</text>
</comment>
<organism evidence="6 7">
    <name type="scientific">Lithospermum erythrorhizon</name>
    <name type="common">Purple gromwell</name>
    <name type="synonym">Lithospermum officinale var. erythrorhizon</name>
    <dbReference type="NCBI Taxonomy" id="34254"/>
    <lineage>
        <taxon>Eukaryota</taxon>
        <taxon>Viridiplantae</taxon>
        <taxon>Streptophyta</taxon>
        <taxon>Embryophyta</taxon>
        <taxon>Tracheophyta</taxon>
        <taxon>Spermatophyta</taxon>
        <taxon>Magnoliopsida</taxon>
        <taxon>eudicotyledons</taxon>
        <taxon>Gunneridae</taxon>
        <taxon>Pentapetalae</taxon>
        <taxon>asterids</taxon>
        <taxon>lamiids</taxon>
        <taxon>Boraginales</taxon>
        <taxon>Boraginaceae</taxon>
        <taxon>Boraginoideae</taxon>
        <taxon>Lithospermeae</taxon>
        <taxon>Lithospermum</taxon>
    </lineage>
</organism>
<dbReference type="InterPro" id="IPR011899">
    <property type="entry name" value="Glutaredoxin_euk/vir"/>
</dbReference>
<accession>A0AAV3NV97</accession>
<evidence type="ECO:0000313" key="7">
    <source>
        <dbReference type="Proteomes" id="UP001454036"/>
    </source>
</evidence>
<dbReference type="Gene3D" id="3.40.30.10">
    <property type="entry name" value="Glutaredoxin"/>
    <property type="match status" value="1"/>
</dbReference>
<reference evidence="6 7" key="1">
    <citation type="submission" date="2024-01" db="EMBL/GenBank/DDBJ databases">
        <title>The complete chloroplast genome sequence of Lithospermum erythrorhizon: insights into the phylogenetic relationship among Boraginaceae species and the maternal lineages of purple gromwells.</title>
        <authorList>
            <person name="Okada T."/>
            <person name="Watanabe K."/>
        </authorList>
    </citation>
    <scope>NUCLEOTIDE SEQUENCE [LARGE SCALE GENOMIC DNA]</scope>
</reference>
<dbReference type="GO" id="GO:0005737">
    <property type="term" value="C:cytoplasm"/>
    <property type="evidence" value="ECO:0007669"/>
    <property type="project" value="TreeGrafter"/>
</dbReference>
<dbReference type="FunFam" id="3.40.30.10:FF:000093">
    <property type="entry name" value="Glutaredoxin 2"/>
    <property type="match status" value="1"/>
</dbReference>
<dbReference type="EMBL" id="BAABME010000431">
    <property type="protein sequence ID" value="GAA0142721.1"/>
    <property type="molecule type" value="Genomic_DNA"/>
</dbReference>
<dbReference type="InterPro" id="IPR002109">
    <property type="entry name" value="Glutaredoxin"/>
</dbReference>
<comment type="function">
    <text evidence="1">Has a glutathione-disulfide oxidoreductase activity in the presence of NADPH and glutathione reductase. Reduces low molecular weight disulfides and proteins.</text>
</comment>
<sequence length="117" mass="13103">MGFVQIRELSEKSGSGLEERIKKIISDNPVVVYSKTYCPFSSEVKFLFKRLDVEAQVIELDQLGDEGLEMLKVLKRLTDQHSVPNVFIGGKHIGGCSETLKLYKEGELEDLLAEAEA</sequence>
<dbReference type="PANTHER" id="PTHR45694">
    <property type="entry name" value="GLUTAREDOXIN 2"/>
    <property type="match status" value="1"/>
</dbReference>
<keyword evidence="3" id="KW-0813">Transport</keyword>
<proteinExistence type="inferred from homology"/>
<dbReference type="Pfam" id="PF00462">
    <property type="entry name" value="Glutaredoxin"/>
    <property type="match status" value="1"/>
</dbReference>
<feature type="domain" description="Glutaredoxin" evidence="5">
    <location>
        <begin position="30"/>
        <end position="93"/>
    </location>
</feature>
<evidence type="ECO:0000259" key="5">
    <source>
        <dbReference type="Pfam" id="PF00462"/>
    </source>
</evidence>
<dbReference type="Proteomes" id="UP001454036">
    <property type="component" value="Unassembled WGS sequence"/>
</dbReference>
<comment type="caution">
    <text evidence="6">The sequence shown here is derived from an EMBL/GenBank/DDBJ whole genome shotgun (WGS) entry which is preliminary data.</text>
</comment>
<evidence type="ECO:0000313" key="6">
    <source>
        <dbReference type="EMBL" id="GAA0142721.1"/>
    </source>
</evidence>
<dbReference type="SUPFAM" id="SSF52833">
    <property type="entry name" value="Thioredoxin-like"/>
    <property type="match status" value="1"/>
</dbReference>
<keyword evidence="3" id="KW-0249">Electron transport</keyword>
<dbReference type="PROSITE" id="PS51354">
    <property type="entry name" value="GLUTAREDOXIN_2"/>
    <property type="match status" value="1"/>
</dbReference>
<dbReference type="GO" id="GO:0034599">
    <property type="term" value="P:cellular response to oxidative stress"/>
    <property type="evidence" value="ECO:0007669"/>
    <property type="project" value="TreeGrafter"/>
</dbReference>
<dbReference type="InterPro" id="IPR014025">
    <property type="entry name" value="Glutaredoxin_subgr"/>
</dbReference>
<dbReference type="GO" id="GO:0015038">
    <property type="term" value="F:glutathione disulfide oxidoreductase activity"/>
    <property type="evidence" value="ECO:0007669"/>
    <property type="project" value="TreeGrafter"/>
</dbReference>
<dbReference type="NCBIfam" id="TIGR02180">
    <property type="entry name" value="GRX_euk"/>
    <property type="match status" value="1"/>
</dbReference>
<evidence type="ECO:0000256" key="4">
    <source>
        <dbReference type="ARBA" id="ARBA00023284"/>
    </source>
</evidence>
<evidence type="ECO:0000256" key="1">
    <source>
        <dbReference type="ARBA" id="ARBA00002549"/>
    </source>
</evidence>
<keyword evidence="4" id="KW-0676">Redox-active center</keyword>
<dbReference type="InterPro" id="IPR036249">
    <property type="entry name" value="Thioredoxin-like_sf"/>
</dbReference>
<dbReference type="PANTHER" id="PTHR45694:SF18">
    <property type="entry name" value="GLUTAREDOXIN-1-RELATED"/>
    <property type="match status" value="1"/>
</dbReference>
<dbReference type="CDD" id="cd03419">
    <property type="entry name" value="GRX_GRXh_1_2_like"/>
    <property type="match status" value="1"/>
</dbReference>
<keyword evidence="7" id="KW-1185">Reference proteome</keyword>
<dbReference type="AlphaFoldDB" id="A0AAV3NV97"/>